<protein>
    <recommendedName>
        <fullName evidence="4">UBN2 domain-containing protein</fullName>
    </recommendedName>
</protein>
<evidence type="ECO:0000313" key="1">
    <source>
        <dbReference type="EMBL" id="KRH16271.1"/>
    </source>
</evidence>
<keyword evidence="3" id="KW-1185">Reference proteome</keyword>
<reference evidence="1 2" key="1">
    <citation type="journal article" date="2010" name="Nature">
        <title>Genome sequence of the palaeopolyploid soybean.</title>
        <authorList>
            <person name="Schmutz J."/>
            <person name="Cannon S.B."/>
            <person name="Schlueter J."/>
            <person name="Ma J."/>
            <person name="Mitros T."/>
            <person name="Nelson W."/>
            <person name="Hyten D.L."/>
            <person name="Song Q."/>
            <person name="Thelen J.J."/>
            <person name="Cheng J."/>
            <person name="Xu D."/>
            <person name="Hellsten U."/>
            <person name="May G.D."/>
            <person name="Yu Y."/>
            <person name="Sakurai T."/>
            <person name="Umezawa T."/>
            <person name="Bhattacharyya M.K."/>
            <person name="Sandhu D."/>
            <person name="Valliyodan B."/>
            <person name="Lindquist E."/>
            <person name="Peto M."/>
            <person name="Grant D."/>
            <person name="Shu S."/>
            <person name="Goodstein D."/>
            <person name="Barry K."/>
            <person name="Futrell-Griggs M."/>
            <person name="Abernathy B."/>
            <person name="Du J."/>
            <person name="Tian Z."/>
            <person name="Zhu L."/>
            <person name="Gill N."/>
            <person name="Joshi T."/>
            <person name="Libault M."/>
            <person name="Sethuraman A."/>
            <person name="Zhang X.-C."/>
            <person name="Shinozaki K."/>
            <person name="Nguyen H.T."/>
            <person name="Wing R.A."/>
            <person name="Cregan P."/>
            <person name="Specht J."/>
            <person name="Grimwood J."/>
            <person name="Rokhsar D."/>
            <person name="Stacey G."/>
            <person name="Shoemaker R.C."/>
            <person name="Jackson S.A."/>
        </authorList>
    </citation>
    <scope>NUCLEOTIDE SEQUENCE</scope>
    <source>
        <strain evidence="2">cv. Williams 82</strain>
        <tissue evidence="1">Callus</tissue>
    </source>
</reference>
<name>A0A0R0GPP3_SOYBN</name>
<sequence length="132" mass="15235">MWDTLAITYEGSFEVKHNKLSLLTRKNSLVDIQTMFERFKTILNELGSLTLRAIKNIDSMTLEELVRILKLHEQELSQDEGSKKGNSLALTSKALVVNDVSKEESDDDESNEETKRYLVDEILRIFKTWKKG</sequence>
<evidence type="ECO:0000313" key="3">
    <source>
        <dbReference type="Proteomes" id="UP000008827"/>
    </source>
</evidence>
<proteinExistence type="predicted"/>
<dbReference type="Gramene" id="KRH16271">
    <property type="protein sequence ID" value="KRH16271"/>
    <property type="gene ID" value="GLYMA_14G144800"/>
</dbReference>
<dbReference type="AlphaFoldDB" id="A0A0R0GPP3"/>
<dbReference type="EnsemblPlants" id="KRH16271">
    <property type="protein sequence ID" value="KRH16271"/>
    <property type="gene ID" value="GLYMA_14G144800"/>
</dbReference>
<dbReference type="InParanoid" id="A0A0R0GPP3"/>
<evidence type="ECO:0008006" key="4">
    <source>
        <dbReference type="Google" id="ProtNLM"/>
    </source>
</evidence>
<accession>A0A0R0GPP3</accession>
<organism evidence="1">
    <name type="scientific">Glycine max</name>
    <name type="common">Soybean</name>
    <name type="synonym">Glycine hispida</name>
    <dbReference type="NCBI Taxonomy" id="3847"/>
    <lineage>
        <taxon>Eukaryota</taxon>
        <taxon>Viridiplantae</taxon>
        <taxon>Streptophyta</taxon>
        <taxon>Embryophyta</taxon>
        <taxon>Tracheophyta</taxon>
        <taxon>Spermatophyta</taxon>
        <taxon>Magnoliopsida</taxon>
        <taxon>eudicotyledons</taxon>
        <taxon>Gunneridae</taxon>
        <taxon>Pentapetalae</taxon>
        <taxon>rosids</taxon>
        <taxon>fabids</taxon>
        <taxon>Fabales</taxon>
        <taxon>Fabaceae</taxon>
        <taxon>Papilionoideae</taxon>
        <taxon>50 kb inversion clade</taxon>
        <taxon>NPAAA clade</taxon>
        <taxon>indigoferoid/millettioid clade</taxon>
        <taxon>Phaseoleae</taxon>
        <taxon>Glycine</taxon>
        <taxon>Glycine subgen. Soja</taxon>
    </lineage>
</organism>
<reference evidence="2" key="2">
    <citation type="submission" date="2018-02" db="UniProtKB">
        <authorList>
            <consortium name="EnsemblPlants"/>
        </authorList>
    </citation>
    <scope>IDENTIFICATION</scope>
    <source>
        <strain evidence="2">Williams 82</strain>
    </source>
</reference>
<evidence type="ECO:0000313" key="2">
    <source>
        <dbReference type="EnsemblPlants" id="KRH16271"/>
    </source>
</evidence>
<gene>
    <name evidence="1" type="ORF">GLYMA_14G144800</name>
</gene>
<reference evidence="1" key="3">
    <citation type="submission" date="2018-07" db="EMBL/GenBank/DDBJ databases">
        <title>WGS assembly of Glycine max.</title>
        <authorList>
            <person name="Schmutz J."/>
            <person name="Cannon S."/>
            <person name="Schlueter J."/>
            <person name="Ma J."/>
            <person name="Mitros T."/>
            <person name="Nelson W."/>
            <person name="Hyten D."/>
            <person name="Song Q."/>
            <person name="Thelen J."/>
            <person name="Cheng J."/>
            <person name="Xu D."/>
            <person name="Hellsten U."/>
            <person name="May G."/>
            <person name="Yu Y."/>
            <person name="Sakurai T."/>
            <person name="Umezawa T."/>
            <person name="Bhattacharyya M."/>
            <person name="Sandhu D."/>
            <person name="Valliyodan B."/>
            <person name="Lindquist E."/>
            <person name="Peto M."/>
            <person name="Grant D."/>
            <person name="Shu S."/>
            <person name="Goodstein D."/>
            <person name="Barry K."/>
            <person name="Futrell-Griggs M."/>
            <person name="Abernathy B."/>
            <person name="Du J."/>
            <person name="Tian Z."/>
            <person name="Zhu L."/>
            <person name="Gill N."/>
            <person name="Joshi T."/>
            <person name="Libault M."/>
            <person name="Sethuraman A."/>
            <person name="Zhang X."/>
            <person name="Shinozaki K."/>
            <person name="Nguyen H."/>
            <person name="Wing R."/>
            <person name="Cregan P."/>
            <person name="Specht J."/>
            <person name="Grimwood J."/>
            <person name="Rokhsar D."/>
            <person name="Stacey G."/>
            <person name="Shoemaker R."/>
            <person name="Jackson S."/>
        </authorList>
    </citation>
    <scope>NUCLEOTIDE SEQUENCE</scope>
    <source>
        <tissue evidence="1">Callus</tissue>
    </source>
</reference>
<dbReference type="Proteomes" id="UP000008827">
    <property type="component" value="Chromosome 14"/>
</dbReference>
<dbReference type="EMBL" id="CM000847">
    <property type="protein sequence ID" value="KRH16271.1"/>
    <property type="molecule type" value="Genomic_DNA"/>
</dbReference>